<dbReference type="Proteomes" id="UP000270296">
    <property type="component" value="Unassembled WGS sequence"/>
</dbReference>
<evidence type="ECO:0000313" key="2">
    <source>
        <dbReference type="Proteomes" id="UP000270296"/>
    </source>
</evidence>
<name>A0A183IPW9_9BILA</name>
<proteinExistence type="predicted"/>
<dbReference type="Pfam" id="PF03318">
    <property type="entry name" value="ETX_MTX2"/>
    <property type="match status" value="1"/>
</dbReference>
<gene>
    <name evidence="1" type="ORF">SBAD_LOCUS5666</name>
</gene>
<evidence type="ECO:0000313" key="1">
    <source>
        <dbReference type="EMBL" id="VDP07933.1"/>
    </source>
</evidence>
<keyword evidence="2" id="KW-1185">Reference proteome</keyword>
<dbReference type="EMBL" id="UZAM01009153">
    <property type="protein sequence ID" value="VDP07933.1"/>
    <property type="molecule type" value="Genomic_DNA"/>
</dbReference>
<dbReference type="SUPFAM" id="SSF56973">
    <property type="entry name" value="Aerolisin/ETX pore-forming domain"/>
    <property type="match status" value="1"/>
</dbReference>
<reference evidence="3" key="1">
    <citation type="submission" date="2016-06" db="UniProtKB">
        <authorList>
            <consortium name="WormBaseParasite"/>
        </authorList>
    </citation>
    <scope>IDENTIFICATION</scope>
</reference>
<dbReference type="WBParaSite" id="SBAD_0000589101-mRNA-1">
    <property type="protein sequence ID" value="SBAD_0000589101-mRNA-1"/>
    <property type="gene ID" value="SBAD_0000589101"/>
</dbReference>
<organism evidence="3">
    <name type="scientific">Soboliphyme baturini</name>
    <dbReference type="NCBI Taxonomy" id="241478"/>
    <lineage>
        <taxon>Eukaryota</taxon>
        <taxon>Metazoa</taxon>
        <taxon>Ecdysozoa</taxon>
        <taxon>Nematoda</taxon>
        <taxon>Enoplea</taxon>
        <taxon>Dorylaimia</taxon>
        <taxon>Dioctophymatida</taxon>
        <taxon>Dioctophymatoidea</taxon>
        <taxon>Soboliphymatidae</taxon>
        <taxon>Soboliphyme</taxon>
    </lineage>
</organism>
<dbReference type="AlphaFoldDB" id="A0A183IPW9"/>
<protein>
    <submittedName>
        <fullName evidence="3">VWFD domain-containing protein</fullName>
    </submittedName>
</protein>
<dbReference type="PANTHER" id="PTHR39369:SF5">
    <property type="entry name" value="CABIT DOMAIN-CONTAINING PROTEIN"/>
    <property type="match status" value="1"/>
</dbReference>
<dbReference type="InterPro" id="IPR004991">
    <property type="entry name" value="Aerolysin-like"/>
</dbReference>
<evidence type="ECO:0000313" key="3">
    <source>
        <dbReference type="WBParaSite" id="SBAD_0000589101-mRNA-1"/>
    </source>
</evidence>
<reference evidence="1 2" key="2">
    <citation type="submission" date="2018-11" db="EMBL/GenBank/DDBJ databases">
        <authorList>
            <consortium name="Pathogen Informatics"/>
        </authorList>
    </citation>
    <scope>NUCLEOTIDE SEQUENCE [LARGE SCALE GENOMIC DNA]</scope>
</reference>
<dbReference type="CDD" id="cd20237">
    <property type="entry name" value="PFM_LIN24-like"/>
    <property type="match status" value="1"/>
</dbReference>
<accession>A0A183IPW9</accession>
<dbReference type="OrthoDB" id="5819442at2759"/>
<sequence length="258" mass="29622">MNHDVKLIFEDYAWEVFTDLRHLSKNVKNDVCFDISRKRLSVQHFPPEYSTWNRSPAKPYTLFKTEFTNTTDREQVYSFKTERSTESICSVTREQGFNIGEEAELTLKTPCEILEFKAGFKHEIQVLKAEETATCEMLAWGVDSSVAVPAHYRTTAELVVEELSYHGSFKVVSQLAGRVIISIRRRRDGELIMAITANVVEIFHNMTRPGKSLQKESRDMIMMESNCVKLVSQGKCDFQFAIKQEVTLSEEKLSCIIA</sequence>
<dbReference type="PANTHER" id="PTHR39369">
    <property type="entry name" value="LIN-24 (TWENTY-FOUR) LIKE"/>
    <property type="match status" value="1"/>
</dbReference>
<dbReference type="Gene3D" id="2.170.15.10">
    <property type="entry name" value="Proaerolysin, chain A, domain 3"/>
    <property type="match status" value="1"/>
</dbReference>